<keyword evidence="3" id="KW-1185">Reference proteome</keyword>
<name>A0AAE1Q2K3_9EUCA</name>
<keyword evidence="1" id="KW-1133">Transmembrane helix</keyword>
<evidence type="ECO:0000313" key="2">
    <source>
        <dbReference type="EMBL" id="KAK4317557.1"/>
    </source>
</evidence>
<proteinExistence type="predicted"/>
<dbReference type="EMBL" id="JAWZYT010000914">
    <property type="protein sequence ID" value="KAK4317557.1"/>
    <property type="molecule type" value="Genomic_DNA"/>
</dbReference>
<gene>
    <name evidence="2" type="ORF">Pmani_011361</name>
</gene>
<comment type="caution">
    <text evidence="2">The sequence shown here is derived from an EMBL/GenBank/DDBJ whole genome shotgun (WGS) entry which is preliminary data.</text>
</comment>
<keyword evidence="1" id="KW-0812">Transmembrane</keyword>
<dbReference type="AlphaFoldDB" id="A0AAE1Q2K3"/>
<evidence type="ECO:0000256" key="1">
    <source>
        <dbReference type="SAM" id="Phobius"/>
    </source>
</evidence>
<dbReference type="Proteomes" id="UP001292094">
    <property type="component" value="Unassembled WGS sequence"/>
</dbReference>
<feature type="transmembrane region" description="Helical" evidence="1">
    <location>
        <begin position="40"/>
        <end position="61"/>
    </location>
</feature>
<reference evidence="2" key="1">
    <citation type="submission" date="2023-11" db="EMBL/GenBank/DDBJ databases">
        <title>Genome assemblies of two species of porcelain crab, Petrolisthes cinctipes and Petrolisthes manimaculis (Anomura: Porcellanidae).</title>
        <authorList>
            <person name="Angst P."/>
        </authorList>
    </citation>
    <scope>NUCLEOTIDE SEQUENCE</scope>
    <source>
        <strain evidence="2">PB745_02</strain>
        <tissue evidence="2">Gill</tissue>
    </source>
</reference>
<organism evidence="2 3">
    <name type="scientific">Petrolisthes manimaculis</name>
    <dbReference type="NCBI Taxonomy" id="1843537"/>
    <lineage>
        <taxon>Eukaryota</taxon>
        <taxon>Metazoa</taxon>
        <taxon>Ecdysozoa</taxon>
        <taxon>Arthropoda</taxon>
        <taxon>Crustacea</taxon>
        <taxon>Multicrustacea</taxon>
        <taxon>Malacostraca</taxon>
        <taxon>Eumalacostraca</taxon>
        <taxon>Eucarida</taxon>
        <taxon>Decapoda</taxon>
        <taxon>Pleocyemata</taxon>
        <taxon>Anomura</taxon>
        <taxon>Galatheoidea</taxon>
        <taxon>Porcellanidae</taxon>
        <taxon>Petrolisthes</taxon>
    </lineage>
</organism>
<keyword evidence="1" id="KW-0472">Membrane</keyword>
<accession>A0AAE1Q2K3</accession>
<evidence type="ECO:0000313" key="3">
    <source>
        <dbReference type="Proteomes" id="UP001292094"/>
    </source>
</evidence>
<sequence>MVLIYVSLSMSCPSAAIVALTHPFLTLPLPHILPSPLPHTFLYHFLILSFTTSSSFLHLCITTSLHPFFTPSLHLCHTPFTPSSHPPYISAPLPSPLLHTLPTPLPHSLPTPLPHSLHPFLTLSLPPCHTLSLTSSRPKLRRMPELWVREVRGQLG</sequence>
<protein>
    <submittedName>
        <fullName evidence="2">Uncharacterized protein</fullName>
    </submittedName>
</protein>